<dbReference type="EMBL" id="JABFTP020000124">
    <property type="protein sequence ID" value="KAL3278992.1"/>
    <property type="molecule type" value="Genomic_DNA"/>
</dbReference>
<accession>A0ABD2NJW0</accession>
<name>A0ABD2NJW0_9CUCU</name>
<organism evidence="1 2">
    <name type="scientific">Cryptolaemus montrouzieri</name>
    <dbReference type="NCBI Taxonomy" id="559131"/>
    <lineage>
        <taxon>Eukaryota</taxon>
        <taxon>Metazoa</taxon>
        <taxon>Ecdysozoa</taxon>
        <taxon>Arthropoda</taxon>
        <taxon>Hexapoda</taxon>
        <taxon>Insecta</taxon>
        <taxon>Pterygota</taxon>
        <taxon>Neoptera</taxon>
        <taxon>Endopterygota</taxon>
        <taxon>Coleoptera</taxon>
        <taxon>Polyphaga</taxon>
        <taxon>Cucujiformia</taxon>
        <taxon>Coccinelloidea</taxon>
        <taxon>Coccinellidae</taxon>
        <taxon>Scymninae</taxon>
        <taxon>Scymnini</taxon>
        <taxon>Cryptolaemus</taxon>
    </lineage>
</organism>
<dbReference type="AlphaFoldDB" id="A0ABD2NJW0"/>
<comment type="caution">
    <text evidence="1">The sequence shown here is derived from an EMBL/GenBank/DDBJ whole genome shotgun (WGS) entry which is preliminary data.</text>
</comment>
<protein>
    <submittedName>
        <fullName evidence="1">Uncharacterized protein</fullName>
    </submittedName>
</protein>
<feature type="non-terminal residue" evidence="1">
    <location>
        <position position="62"/>
    </location>
</feature>
<gene>
    <name evidence="1" type="ORF">HHI36_016509</name>
</gene>
<evidence type="ECO:0000313" key="2">
    <source>
        <dbReference type="Proteomes" id="UP001516400"/>
    </source>
</evidence>
<reference evidence="1 2" key="1">
    <citation type="journal article" date="2021" name="BMC Biol.">
        <title>Horizontally acquired antibacterial genes associated with adaptive radiation of ladybird beetles.</title>
        <authorList>
            <person name="Li H.S."/>
            <person name="Tang X.F."/>
            <person name="Huang Y.H."/>
            <person name="Xu Z.Y."/>
            <person name="Chen M.L."/>
            <person name="Du X.Y."/>
            <person name="Qiu B.Y."/>
            <person name="Chen P.T."/>
            <person name="Zhang W."/>
            <person name="Slipinski A."/>
            <person name="Escalona H.E."/>
            <person name="Waterhouse R.M."/>
            <person name="Zwick A."/>
            <person name="Pang H."/>
        </authorList>
    </citation>
    <scope>NUCLEOTIDE SEQUENCE [LARGE SCALE GENOMIC DNA]</scope>
    <source>
        <strain evidence="1">SYSU2018</strain>
    </source>
</reference>
<sequence length="62" mass="7354">MDKEKKKGEKVCRPFQRVGIETQTKLNDTEQRFEVAWRRIEEFRCHVLKGMRLVESSGTSIN</sequence>
<proteinExistence type="predicted"/>
<keyword evidence="2" id="KW-1185">Reference proteome</keyword>
<dbReference type="Proteomes" id="UP001516400">
    <property type="component" value="Unassembled WGS sequence"/>
</dbReference>
<evidence type="ECO:0000313" key="1">
    <source>
        <dbReference type="EMBL" id="KAL3278992.1"/>
    </source>
</evidence>